<dbReference type="AlphaFoldDB" id="A0A1H2LQB0"/>
<dbReference type="CDD" id="cd15482">
    <property type="entry name" value="Sialidase_non-viral"/>
    <property type="match status" value="1"/>
</dbReference>
<dbReference type="SUPFAM" id="SSF50939">
    <property type="entry name" value="Sialidases"/>
    <property type="match status" value="1"/>
</dbReference>
<dbReference type="GeneID" id="65345471"/>
<proteinExistence type="predicted"/>
<protein>
    <submittedName>
        <fullName evidence="1">Sialidase-1</fullName>
    </submittedName>
</protein>
<dbReference type="STRING" id="131112.SAMN04489737_1754"/>
<dbReference type="Proteomes" id="UP000214355">
    <property type="component" value="Chromosome I"/>
</dbReference>
<evidence type="ECO:0000313" key="2">
    <source>
        <dbReference type="Proteomes" id="UP000214355"/>
    </source>
</evidence>
<dbReference type="Gene3D" id="2.120.10.10">
    <property type="match status" value="1"/>
</dbReference>
<dbReference type="RefSeq" id="WP_091282305.1">
    <property type="nucleotide sequence ID" value="NZ_JABAPL010000005.1"/>
</dbReference>
<organism evidence="1 2">
    <name type="scientific">Arcanobacterium phocae</name>
    <dbReference type="NCBI Taxonomy" id="131112"/>
    <lineage>
        <taxon>Bacteria</taxon>
        <taxon>Bacillati</taxon>
        <taxon>Actinomycetota</taxon>
        <taxon>Actinomycetes</taxon>
        <taxon>Actinomycetales</taxon>
        <taxon>Actinomycetaceae</taxon>
        <taxon>Arcanobacterium</taxon>
    </lineage>
</organism>
<name>A0A1H2LQB0_9ACTO</name>
<dbReference type="EMBL" id="LT629804">
    <property type="protein sequence ID" value="SDU82546.1"/>
    <property type="molecule type" value="Genomic_DNA"/>
</dbReference>
<sequence>MFTSLSDPIRIAQPINAGEVRIPALTVFRNRILCFFDQRPAPAYGSGRRFTGEVMASDLPNPNRIAYADITAGYAGPQRYLLPEHSISSDACVASDGQTITVAYSSVVDPVSYMSSCFAGPRLEPWIAYGDDLDQLTYRRCDELYEETRADAMFATSGSTIMIDDSVLIPYVMRRGSKTFVRVAHVRNGDIIALSEPVSHPHYQIDETSLAWEADKGVILNARIQGFEGRGAGGRLVAYSEAGLGFSDLTYQTLPDPGCNAKALGNMLIHPHSFTGRDHGAIIDMASSEVLYDFGPEEFGYCDAAWHDDRLTVVAERNNELWSWTLSLTSCA</sequence>
<dbReference type="OrthoDB" id="4398692at2"/>
<gene>
    <name evidence="1" type="ORF">SAMN04489737_1754</name>
</gene>
<reference evidence="2" key="1">
    <citation type="submission" date="2016-10" db="EMBL/GenBank/DDBJ databases">
        <authorList>
            <person name="Varghese N."/>
            <person name="Submissions S."/>
        </authorList>
    </citation>
    <scope>NUCLEOTIDE SEQUENCE [LARGE SCALE GENOMIC DNA]</scope>
    <source>
        <strain evidence="2">DSM 10002</strain>
    </source>
</reference>
<accession>A0A1H2LQB0</accession>
<dbReference type="InterPro" id="IPR036278">
    <property type="entry name" value="Sialidase_sf"/>
</dbReference>
<evidence type="ECO:0000313" key="1">
    <source>
        <dbReference type="EMBL" id="SDU82546.1"/>
    </source>
</evidence>
<keyword evidence="2" id="KW-1185">Reference proteome</keyword>